<feature type="compositionally biased region" description="Basic and acidic residues" evidence="1">
    <location>
        <begin position="578"/>
        <end position="604"/>
    </location>
</feature>
<accession>A0A8H3ILH6</accession>
<organism evidence="2 3">
    <name type="scientific">Imshaugia aleurites</name>
    <dbReference type="NCBI Taxonomy" id="172621"/>
    <lineage>
        <taxon>Eukaryota</taxon>
        <taxon>Fungi</taxon>
        <taxon>Dikarya</taxon>
        <taxon>Ascomycota</taxon>
        <taxon>Pezizomycotina</taxon>
        <taxon>Lecanoromycetes</taxon>
        <taxon>OSLEUM clade</taxon>
        <taxon>Lecanoromycetidae</taxon>
        <taxon>Lecanorales</taxon>
        <taxon>Lecanorineae</taxon>
        <taxon>Parmeliaceae</taxon>
        <taxon>Imshaugia</taxon>
    </lineage>
</organism>
<dbReference type="OrthoDB" id="435402at2759"/>
<evidence type="ECO:0000313" key="3">
    <source>
        <dbReference type="Proteomes" id="UP000664534"/>
    </source>
</evidence>
<proteinExistence type="predicted"/>
<feature type="region of interest" description="Disordered" evidence="1">
    <location>
        <begin position="534"/>
        <end position="610"/>
    </location>
</feature>
<dbReference type="Pfam" id="PF09692">
    <property type="entry name" value="Arb1"/>
    <property type="match status" value="1"/>
</dbReference>
<gene>
    <name evidence="2" type="ORF">IMSHALPRED_003818</name>
</gene>
<evidence type="ECO:0000313" key="2">
    <source>
        <dbReference type="EMBL" id="CAF9918009.1"/>
    </source>
</evidence>
<feature type="compositionally biased region" description="Acidic residues" evidence="1">
    <location>
        <begin position="547"/>
        <end position="556"/>
    </location>
</feature>
<feature type="compositionally biased region" description="Polar residues" evidence="1">
    <location>
        <begin position="22"/>
        <end position="33"/>
    </location>
</feature>
<dbReference type="AlphaFoldDB" id="A0A8H3ILH6"/>
<dbReference type="EMBL" id="CAJPDT010000019">
    <property type="protein sequence ID" value="CAF9918009.1"/>
    <property type="molecule type" value="Genomic_DNA"/>
</dbReference>
<dbReference type="GO" id="GO:0031047">
    <property type="term" value="P:regulatory ncRNA-mediated gene silencing"/>
    <property type="evidence" value="ECO:0007669"/>
    <property type="project" value="InterPro"/>
</dbReference>
<keyword evidence="3" id="KW-1185">Reference proteome</keyword>
<feature type="compositionally biased region" description="Acidic residues" evidence="1">
    <location>
        <begin position="76"/>
        <end position="105"/>
    </location>
</feature>
<feature type="compositionally biased region" description="Basic and acidic residues" evidence="1">
    <location>
        <begin position="8"/>
        <end position="18"/>
    </location>
</feature>
<evidence type="ECO:0000256" key="1">
    <source>
        <dbReference type="SAM" id="MobiDB-lite"/>
    </source>
</evidence>
<name>A0A8H3ILH6_9LECA</name>
<feature type="compositionally biased region" description="Basic residues" evidence="1">
    <location>
        <begin position="117"/>
        <end position="131"/>
    </location>
</feature>
<dbReference type="Proteomes" id="UP000664534">
    <property type="component" value="Unassembled WGS sequence"/>
</dbReference>
<dbReference type="GO" id="GO:0033167">
    <property type="term" value="C:ARC complex"/>
    <property type="evidence" value="ECO:0007669"/>
    <property type="project" value="InterPro"/>
</dbReference>
<sequence>MADQKQPTADKKTFEREPLTGLNLTSDATTTSDTYEKSTALAEVDPNSVSHGNSNTSISATSKPAADPKKMSITEPNEDASGVDDNIEVVLPEGEDHEDGLDDDVGGSNMQMEVGEKKKKSKKKKKPKSKRGLNNPTGFEEYYVDPPITPAEYDEEKSIYDISVPFARRIEKAIQRFLAKRNLDSTRKNLFDKYLIHGGIEAGPNMFSGGLDVETMETMNAAEIAEHRATTFVGTDKDDIGKSDHVVDFEGCLASFLSHTLPGQFELHSEEKIRYFVGIIRNFFNYLLHHDVCPDYKDQIYAARSLCDKAEKELWAISQFNPMLPGDFNKSCSEIFGGMYQGMWSENQEWQQGMDLDYDIGISPHHARKVFKYALAANADDDTHKTYRKQLEEKTTKIASVNENTGFEVTEILNPTKEILDFYAQPECADLKPVGKMRAKTWIIPTAADEDLTEEEEAALAAKAPEIKYYEFWVENDILSHCVVGMKLEATVTRLSFGVSYFDAIIRVHCSFHQVLPNELMAGWRAPEKEWLPMKKKTQSSGNSDAVFDDLPGEVGEENKMLDDSTAFGEQPVEDNEGGMKDAVDGSRRTMGDTGHTDENEGDRSVNGNNTAVQMADAAIAVRETGKRVIEVPGNADKVLEKTFDIEARYDD</sequence>
<reference evidence="2" key="1">
    <citation type="submission" date="2021-03" db="EMBL/GenBank/DDBJ databases">
        <authorList>
            <person name="Tagirdzhanova G."/>
        </authorList>
    </citation>
    <scope>NUCLEOTIDE SEQUENCE</scope>
</reference>
<comment type="caution">
    <text evidence="2">The sequence shown here is derived from an EMBL/GenBank/DDBJ whole genome shotgun (WGS) entry which is preliminary data.</text>
</comment>
<protein>
    <submittedName>
        <fullName evidence="2">Uncharacterized protein</fullName>
    </submittedName>
</protein>
<dbReference type="InterPro" id="IPR018606">
    <property type="entry name" value="Arb1"/>
</dbReference>
<feature type="region of interest" description="Disordered" evidence="1">
    <location>
        <begin position="1"/>
        <end position="138"/>
    </location>
</feature>
<feature type="compositionally biased region" description="Polar residues" evidence="1">
    <location>
        <begin position="47"/>
        <end position="62"/>
    </location>
</feature>